<feature type="domain" description="FAD-binding FR-type" evidence="10">
    <location>
        <begin position="66"/>
        <end position="169"/>
    </location>
</feature>
<dbReference type="GO" id="GO:0051537">
    <property type="term" value="F:2 iron, 2 sulfur cluster binding"/>
    <property type="evidence" value="ECO:0007669"/>
    <property type="project" value="UniProtKB-KW"/>
</dbReference>
<evidence type="ECO:0000256" key="1">
    <source>
        <dbReference type="ARBA" id="ARBA00001974"/>
    </source>
</evidence>
<organism evidence="11 12">
    <name type="scientific">Rhodococcoides kroppenstedtii</name>
    <dbReference type="NCBI Taxonomy" id="293050"/>
    <lineage>
        <taxon>Bacteria</taxon>
        <taxon>Bacillati</taxon>
        <taxon>Actinomycetota</taxon>
        <taxon>Actinomycetes</taxon>
        <taxon>Mycobacteriales</taxon>
        <taxon>Nocardiaceae</taxon>
        <taxon>Rhodococcoides</taxon>
    </lineage>
</organism>
<dbReference type="Proteomes" id="UP000182054">
    <property type="component" value="Unassembled WGS sequence"/>
</dbReference>
<evidence type="ECO:0000256" key="7">
    <source>
        <dbReference type="ARBA" id="ARBA00023014"/>
    </source>
</evidence>
<feature type="transmembrane region" description="Helical" evidence="8">
    <location>
        <begin position="165"/>
        <end position="190"/>
    </location>
</feature>
<keyword evidence="8" id="KW-0472">Membrane</keyword>
<dbReference type="PANTHER" id="PTHR47354">
    <property type="entry name" value="NADH OXIDOREDUCTASE HCR"/>
    <property type="match status" value="1"/>
</dbReference>
<dbReference type="InterPro" id="IPR017927">
    <property type="entry name" value="FAD-bd_FR_type"/>
</dbReference>
<evidence type="ECO:0000256" key="4">
    <source>
        <dbReference type="ARBA" id="ARBA00022723"/>
    </source>
</evidence>
<dbReference type="InterPro" id="IPR039261">
    <property type="entry name" value="FNR_nucleotide-bd"/>
</dbReference>
<proteinExistence type="predicted"/>
<evidence type="ECO:0000259" key="9">
    <source>
        <dbReference type="PROSITE" id="PS51085"/>
    </source>
</evidence>
<dbReference type="AlphaFoldDB" id="A0A1I0THT3"/>
<sequence>MTGRRRKAARVLETVRGYRASRTIPKDLFGGDDQDEALAQITDGLDKVFAMLDLSEYRGVAAPPVARRLDMALAARRTVCVDENVVEFTFRRVDGEDVPAWHPGCHVDVELPSGRRRQYSLCGDPLESDAYTVAVRLIPDGGGGSREMHDLEVGDRIVITGPRNAFPFVAAGSALFVAGGIGITAILPMVRRARAVGMDWHLVHTGRSRQATPYLDEISTWEPERVTVRSDDVDGLPTAADLLRHAPDGGSVYTCGPPAMMDLVRQGISETGATRLHLERFSPPPVVAGEPFRITLARSEETVDVPADRTALDVLREQRPGIPYSCRQGFCGTCRVRVLEGTPEHRDRRLSPAEREDHILICVSRAEGDSLVLDL</sequence>
<dbReference type="InterPro" id="IPR006058">
    <property type="entry name" value="2Fe2S_fd_BS"/>
</dbReference>
<dbReference type="InterPro" id="IPR050415">
    <property type="entry name" value="MRET"/>
</dbReference>
<keyword evidence="4" id="KW-0479">Metal-binding</keyword>
<keyword evidence="5" id="KW-0560">Oxidoreductase</keyword>
<feature type="domain" description="2Fe-2S ferredoxin-type" evidence="9">
    <location>
        <begin position="292"/>
        <end position="375"/>
    </location>
</feature>
<dbReference type="InterPro" id="IPR017938">
    <property type="entry name" value="Riboflavin_synthase-like_b-brl"/>
</dbReference>
<keyword evidence="8" id="KW-1133">Transmembrane helix</keyword>
<name>A0A1I0THT3_9NOCA</name>
<evidence type="ECO:0000256" key="2">
    <source>
        <dbReference type="ARBA" id="ARBA00022630"/>
    </source>
</evidence>
<dbReference type="PROSITE" id="PS51085">
    <property type="entry name" value="2FE2S_FER_2"/>
    <property type="match status" value="1"/>
</dbReference>
<dbReference type="Gene3D" id="3.10.20.30">
    <property type="match status" value="1"/>
</dbReference>
<dbReference type="InterPro" id="IPR001041">
    <property type="entry name" value="2Fe-2S_ferredoxin-type"/>
</dbReference>
<evidence type="ECO:0000256" key="8">
    <source>
        <dbReference type="SAM" id="Phobius"/>
    </source>
</evidence>
<evidence type="ECO:0000256" key="3">
    <source>
        <dbReference type="ARBA" id="ARBA00022714"/>
    </source>
</evidence>
<dbReference type="SUPFAM" id="SSF54292">
    <property type="entry name" value="2Fe-2S ferredoxin-like"/>
    <property type="match status" value="1"/>
</dbReference>
<evidence type="ECO:0000313" key="11">
    <source>
        <dbReference type="EMBL" id="SFA50546.1"/>
    </source>
</evidence>
<keyword evidence="7" id="KW-0411">Iron-sulfur</keyword>
<dbReference type="Pfam" id="PF00111">
    <property type="entry name" value="Fer2"/>
    <property type="match status" value="1"/>
</dbReference>
<dbReference type="CDD" id="cd00207">
    <property type="entry name" value="fer2"/>
    <property type="match status" value="1"/>
</dbReference>
<comment type="cofactor">
    <cofactor evidence="1">
        <name>FAD</name>
        <dbReference type="ChEBI" id="CHEBI:57692"/>
    </cofactor>
</comment>
<dbReference type="CDD" id="cd06185">
    <property type="entry name" value="PDR_like"/>
    <property type="match status" value="1"/>
</dbReference>
<dbReference type="GO" id="GO:0046872">
    <property type="term" value="F:metal ion binding"/>
    <property type="evidence" value="ECO:0007669"/>
    <property type="project" value="UniProtKB-KW"/>
</dbReference>
<dbReference type="GO" id="GO:0016491">
    <property type="term" value="F:oxidoreductase activity"/>
    <property type="evidence" value="ECO:0007669"/>
    <property type="project" value="UniProtKB-KW"/>
</dbReference>
<accession>A0A1I0THT3</accession>
<dbReference type="GeneID" id="85485795"/>
<evidence type="ECO:0000313" key="12">
    <source>
        <dbReference type="Proteomes" id="UP000182054"/>
    </source>
</evidence>
<dbReference type="PROSITE" id="PS51384">
    <property type="entry name" value="FAD_FR"/>
    <property type="match status" value="1"/>
</dbReference>
<dbReference type="EMBL" id="FOJN01000006">
    <property type="protein sequence ID" value="SFA50546.1"/>
    <property type="molecule type" value="Genomic_DNA"/>
</dbReference>
<keyword evidence="2" id="KW-0285">Flavoprotein</keyword>
<evidence type="ECO:0000259" key="10">
    <source>
        <dbReference type="PROSITE" id="PS51384"/>
    </source>
</evidence>
<dbReference type="Gene3D" id="2.40.30.10">
    <property type="entry name" value="Translation factors"/>
    <property type="match status" value="1"/>
</dbReference>
<reference evidence="11 12" key="1">
    <citation type="submission" date="2016-10" db="EMBL/GenBank/DDBJ databases">
        <authorList>
            <person name="de Groot N.N."/>
        </authorList>
    </citation>
    <scope>NUCLEOTIDE SEQUENCE [LARGE SCALE GENOMIC DNA]</scope>
    <source>
        <strain evidence="11 12">DSM 44908</strain>
    </source>
</reference>
<dbReference type="PANTHER" id="PTHR47354:SF1">
    <property type="entry name" value="CARNITINE MONOOXYGENASE REDUCTASE SUBUNIT"/>
    <property type="match status" value="1"/>
</dbReference>
<dbReference type="PRINTS" id="PR00409">
    <property type="entry name" value="PHDIOXRDTASE"/>
</dbReference>
<dbReference type="InterPro" id="IPR036010">
    <property type="entry name" value="2Fe-2S_ferredoxin-like_sf"/>
</dbReference>
<keyword evidence="8" id="KW-0812">Transmembrane</keyword>
<dbReference type="Gene3D" id="3.40.50.80">
    <property type="entry name" value="Nucleotide-binding domain of ferredoxin-NADP reductase (FNR) module"/>
    <property type="match status" value="1"/>
</dbReference>
<dbReference type="RefSeq" id="WP_244516470.1">
    <property type="nucleotide sequence ID" value="NZ_FOJN01000006.1"/>
</dbReference>
<protein>
    <submittedName>
        <fullName evidence="11">Ferredoxin-NADP reductase</fullName>
    </submittedName>
</protein>
<dbReference type="InterPro" id="IPR012675">
    <property type="entry name" value="Beta-grasp_dom_sf"/>
</dbReference>
<dbReference type="PROSITE" id="PS00197">
    <property type="entry name" value="2FE2S_FER_1"/>
    <property type="match status" value="1"/>
</dbReference>
<dbReference type="SUPFAM" id="SSF52343">
    <property type="entry name" value="Ferredoxin reductase-like, C-terminal NADP-linked domain"/>
    <property type="match status" value="1"/>
</dbReference>
<keyword evidence="3" id="KW-0001">2Fe-2S</keyword>
<evidence type="ECO:0000256" key="6">
    <source>
        <dbReference type="ARBA" id="ARBA00023004"/>
    </source>
</evidence>
<dbReference type="SUPFAM" id="SSF63380">
    <property type="entry name" value="Riboflavin synthase domain-like"/>
    <property type="match status" value="1"/>
</dbReference>
<gene>
    <name evidence="11" type="ORF">SAMN05444374_10676</name>
</gene>
<keyword evidence="6" id="KW-0408">Iron</keyword>
<evidence type="ECO:0000256" key="5">
    <source>
        <dbReference type="ARBA" id="ARBA00023002"/>
    </source>
</evidence>